<keyword evidence="2" id="KW-1185">Reference proteome</keyword>
<protein>
    <submittedName>
        <fullName evidence="1">Uncharacterized protein</fullName>
    </submittedName>
</protein>
<organism evidence="1 2">
    <name type="scientific">Apiosordaria backusii</name>
    <dbReference type="NCBI Taxonomy" id="314023"/>
    <lineage>
        <taxon>Eukaryota</taxon>
        <taxon>Fungi</taxon>
        <taxon>Dikarya</taxon>
        <taxon>Ascomycota</taxon>
        <taxon>Pezizomycotina</taxon>
        <taxon>Sordariomycetes</taxon>
        <taxon>Sordariomycetidae</taxon>
        <taxon>Sordariales</taxon>
        <taxon>Lasiosphaeriaceae</taxon>
        <taxon>Apiosordaria</taxon>
    </lineage>
</organism>
<name>A0AA40K165_9PEZI</name>
<dbReference type="AlphaFoldDB" id="A0AA40K165"/>
<evidence type="ECO:0000313" key="2">
    <source>
        <dbReference type="Proteomes" id="UP001172159"/>
    </source>
</evidence>
<dbReference type="Proteomes" id="UP001172159">
    <property type="component" value="Unassembled WGS sequence"/>
</dbReference>
<comment type="caution">
    <text evidence="1">The sequence shown here is derived from an EMBL/GenBank/DDBJ whole genome shotgun (WGS) entry which is preliminary data.</text>
</comment>
<evidence type="ECO:0000313" key="1">
    <source>
        <dbReference type="EMBL" id="KAK0742066.1"/>
    </source>
</evidence>
<dbReference type="EMBL" id="JAUKTV010000003">
    <property type="protein sequence ID" value="KAK0742066.1"/>
    <property type="molecule type" value="Genomic_DNA"/>
</dbReference>
<reference evidence="1" key="1">
    <citation type="submission" date="2023-06" db="EMBL/GenBank/DDBJ databases">
        <title>Genome-scale phylogeny and comparative genomics of the fungal order Sordariales.</title>
        <authorList>
            <consortium name="Lawrence Berkeley National Laboratory"/>
            <person name="Hensen N."/>
            <person name="Bonometti L."/>
            <person name="Westerberg I."/>
            <person name="Brannstrom I.O."/>
            <person name="Guillou S."/>
            <person name="Cros-Aarteil S."/>
            <person name="Calhoun S."/>
            <person name="Haridas S."/>
            <person name="Kuo A."/>
            <person name="Mondo S."/>
            <person name="Pangilinan J."/>
            <person name="Riley R."/>
            <person name="Labutti K."/>
            <person name="Andreopoulos B."/>
            <person name="Lipzen A."/>
            <person name="Chen C."/>
            <person name="Yanf M."/>
            <person name="Daum C."/>
            <person name="Ng V."/>
            <person name="Clum A."/>
            <person name="Steindorff A."/>
            <person name="Ohm R."/>
            <person name="Martin F."/>
            <person name="Silar P."/>
            <person name="Natvig D."/>
            <person name="Lalanne C."/>
            <person name="Gautier V."/>
            <person name="Ament-Velasquez S.L."/>
            <person name="Kruys A."/>
            <person name="Hutchinson M.I."/>
            <person name="Powell A.J."/>
            <person name="Barry K."/>
            <person name="Miller A.N."/>
            <person name="Grigoriev I.V."/>
            <person name="Debuchy R."/>
            <person name="Gladieux P."/>
            <person name="Thoren M.H."/>
            <person name="Johannesson H."/>
        </authorList>
    </citation>
    <scope>NUCLEOTIDE SEQUENCE</scope>
    <source>
        <strain evidence="1">CBS 540.89</strain>
    </source>
</reference>
<gene>
    <name evidence="1" type="ORF">B0T21DRAFT_360589</name>
</gene>
<sequence>MPCRHPHIVDYLSSISCCHWLADVGEIRSAVIGLRTSRRLRKEQNGPAAMLTAGCSHVPGLVNFNLPFSFGIYLTSFLLEPFLSCTFLRGPSSGSVDLRSDLSSSPQIFNTPLRTIDSAKRPYEMLKRRKAISQIYENVHVLVISWKDGSHDFKREGEAVGRMFSDHFRYDVSYFDIPSSSSELHLLMAIAGCLVKIGEPSETSLFIIHYGGHADPNDNKNNGEERESIWTA</sequence>
<accession>A0AA40K165</accession>
<proteinExistence type="predicted"/>